<dbReference type="Gene3D" id="3.40.50.10610">
    <property type="entry name" value="ABC-type transport auxiliary lipoprotein component"/>
    <property type="match status" value="1"/>
</dbReference>
<accession>A0A1I6HS47</accession>
<dbReference type="Gene3D" id="3.30.1660.40">
    <property type="entry name" value="FlgT, N-terminal domain"/>
    <property type="match status" value="1"/>
</dbReference>
<dbReference type="STRING" id="650891.SAMN05216203_1470"/>
<keyword evidence="5" id="KW-1185">Reference proteome</keyword>
<dbReference type="OrthoDB" id="8778507at2"/>
<gene>
    <name evidence="4" type="ORF">SAMN05216203_1470</name>
</gene>
<sequence length="402" mass="43468">MSRGIFRLAALLGLSMLSLGQIHGVVLEGTGMATIRAGDIEAAREDARQAAMRDLALQYDAHISSEDTMENGVVTDSRLTVASSARARHVEILDERQLGNTLRLTLRADVSEGAGRCQVGDAAGLKKRVAIAGFTLEHPGQARHGRLEDAGQVLPQLLQARLQAQGNLQTLGASNLQLFDNVTTAPTHQQFDNRLTNVTRIASEMGAQFVVTGVIRDIAVEDPSAWGSSVLHRIGRGIGTSNQNRRFVADLMVFDGFSGSPVYQKRFQTQGRWNAGKGASVGFGSVGFQETEFGQEVGRVIDAMRSDIQQALACQPFMTRVMRVEGRKVTLESGATAGLRPGDKLSLYRSYTHFDSPGAAPELLNADARVTLDSVFPEYANGLMPEYGSLENIQRGDIAIVW</sequence>
<dbReference type="Pfam" id="PF16539">
    <property type="entry name" value="FlgT_M"/>
    <property type="match status" value="1"/>
</dbReference>
<feature type="domain" description="Flagellar assembly protein T C-terminal" evidence="1">
    <location>
        <begin position="326"/>
        <end position="400"/>
    </location>
</feature>
<evidence type="ECO:0000313" key="4">
    <source>
        <dbReference type="EMBL" id="SFR57227.1"/>
    </source>
</evidence>
<dbReference type="EMBL" id="FOYW01000001">
    <property type="protein sequence ID" value="SFR57227.1"/>
    <property type="molecule type" value="Genomic_DNA"/>
</dbReference>
<dbReference type="InterPro" id="IPR032370">
    <property type="entry name" value="FlgT_N"/>
</dbReference>
<evidence type="ECO:0000259" key="2">
    <source>
        <dbReference type="Pfam" id="PF16539"/>
    </source>
</evidence>
<feature type="domain" description="Flagellar assembly protein T N-terminal" evidence="3">
    <location>
        <begin position="26"/>
        <end position="111"/>
    </location>
</feature>
<dbReference type="InterPro" id="IPR032388">
    <property type="entry name" value="FlgT_C"/>
</dbReference>
<evidence type="ECO:0000259" key="1">
    <source>
        <dbReference type="Pfam" id="PF16538"/>
    </source>
</evidence>
<feature type="domain" description="Flagellar assembly protein T middle" evidence="2">
    <location>
        <begin position="121"/>
        <end position="282"/>
    </location>
</feature>
<protein>
    <submittedName>
        <fullName evidence="4">Flagellar assembly protein T, C-terminal domain</fullName>
    </submittedName>
</protein>
<keyword evidence="4" id="KW-0282">Flagellum</keyword>
<keyword evidence="4" id="KW-0966">Cell projection</keyword>
<name>A0A1I6HS47_9GAMM</name>
<dbReference type="RefSeq" id="WP_092010237.1">
    <property type="nucleotide sequence ID" value="NZ_FOYW01000001.1"/>
</dbReference>
<dbReference type="Pfam" id="PF16548">
    <property type="entry name" value="FlgT_N"/>
    <property type="match status" value="1"/>
</dbReference>
<evidence type="ECO:0000313" key="5">
    <source>
        <dbReference type="Proteomes" id="UP000198644"/>
    </source>
</evidence>
<organism evidence="4 5">
    <name type="scientific">Marinobacter daqiaonensis</name>
    <dbReference type="NCBI Taxonomy" id="650891"/>
    <lineage>
        <taxon>Bacteria</taxon>
        <taxon>Pseudomonadati</taxon>
        <taxon>Pseudomonadota</taxon>
        <taxon>Gammaproteobacteria</taxon>
        <taxon>Pseudomonadales</taxon>
        <taxon>Marinobacteraceae</taxon>
        <taxon>Marinobacter</taxon>
    </lineage>
</organism>
<evidence type="ECO:0000259" key="3">
    <source>
        <dbReference type="Pfam" id="PF16548"/>
    </source>
</evidence>
<dbReference type="InterPro" id="IPR032386">
    <property type="entry name" value="FlgT_M"/>
</dbReference>
<dbReference type="InterPro" id="IPR038180">
    <property type="entry name" value="FlgT_N_sf"/>
</dbReference>
<dbReference type="InterPro" id="IPR038165">
    <property type="entry name" value="FlgT_C_sf"/>
</dbReference>
<dbReference type="AlphaFoldDB" id="A0A1I6HS47"/>
<proteinExistence type="predicted"/>
<reference evidence="4 5" key="1">
    <citation type="submission" date="2016-10" db="EMBL/GenBank/DDBJ databases">
        <authorList>
            <person name="de Groot N.N."/>
        </authorList>
    </citation>
    <scope>NUCLEOTIDE SEQUENCE [LARGE SCALE GENOMIC DNA]</scope>
    <source>
        <strain evidence="4 5">CGMCC 1.9167</strain>
    </source>
</reference>
<dbReference type="Proteomes" id="UP000198644">
    <property type="component" value="Unassembled WGS sequence"/>
</dbReference>
<keyword evidence="4" id="KW-0969">Cilium</keyword>
<dbReference type="Pfam" id="PF16538">
    <property type="entry name" value="FlgT_C"/>
    <property type="match status" value="1"/>
</dbReference>
<dbReference type="Gene3D" id="2.40.10.410">
    <property type="entry name" value="FlgT, C-terminal domain"/>
    <property type="match status" value="1"/>
</dbReference>